<feature type="signal peptide" evidence="2">
    <location>
        <begin position="1"/>
        <end position="27"/>
    </location>
</feature>
<dbReference type="InParanoid" id="A0A218YV36"/>
<reference evidence="3 4" key="1">
    <citation type="submission" date="2017-04" db="EMBL/GenBank/DDBJ databases">
        <title>Draft genome sequence of Marssonina coronaria NL1: causal agent of apple blotch.</title>
        <authorList>
            <person name="Cheng Q."/>
        </authorList>
    </citation>
    <scope>NUCLEOTIDE SEQUENCE [LARGE SCALE GENOMIC DNA]</scope>
    <source>
        <strain evidence="3 4">NL1</strain>
    </source>
</reference>
<comment type="caution">
    <text evidence="3">The sequence shown here is derived from an EMBL/GenBank/DDBJ whole genome shotgun (WGS) entry which is preliminary data.</text>
</comment>
<keyword evidence="4" id="KW-1185">Reference proteome</keyword>
<evidence type="ECO:0000313" key="4">
    <source>
        <dbReference type="Proteomes" id="UP000242519"/>
    </source>
</evidence>
<dbReference type="Proteomes" id="UP000242519">
    <property type="component" value="Unassembled WGS sequence"/>
</dbReference>
<name>A0A218YV36_9HELO</name>
<dbReference type="AlphaFoldDB" id="A0A218YV36"/>
<feature type="region of interest" description="Disordered" evidence="1">
    <location>
        <begin position="195"/>
        <end position="220"/>
    </location>
</feature>
<proteinExistence type="predicted"/>
<gene>
    <name evidence="3" type="ORF">B2J93_2607</name>
</gene>
<sequence length="220" mass="24880">MHFNDLFRNLTASLALWGLAPAPATHAAYSHKMIVLPVESVDYPGVNLSLKLPQVPDEQSCPPSGLDRASRLDLRAEAYARLHFCTVLCYHGRFEPLFDESSVCRHVAFLNGCPLLAGLAEQVYRRRDDLEKPLPLLEVCVWQEIFMRDITLDVFEIFDELQGRENAGLGRVKDDDYSAIVDAIKRKDKSGLVTLRHDNKTEARPKKETEMEGCPRKGEL</sequence>
<evidence type="ECO:0000256" key="1">
    <source>
        <dbReference type="SAM" id="MobiDB-lite"/>
    </source>
</evidence>
<keyword evidence="2" id="KW-0732">Signal</keyword>
<feature type="chain" id="PRO_5013370177" evidence="2">
    <location>
        <begin position="28"/>
        <end position="220"/>
    </location>
</feature>
<dbReference type="EMBL" id="MZNU01000348">
    <property type="protein sequence ID" value="OWO99562.1"/>
    <property type="molecule type" value="Genomic_DNA"/>
</dbReference>
<protein>
    <submittedName>
        <fullName evidence="3">Uncharacterized protein</fullName>
    </submittedName>
</protein>
<evidence type="ECO:0000256" key="2">
    <source>
        <dbReference type="SAM" id="SignalP"/>
    </source>
</evidence>
<accession>A0A218YV36</accession>
<organism evidence="3 4">
    <name type="scientific">Diplocarpon coronariae</name>
    <dbReference type="NCBI Taxonomy" id="2795749"/>
    <lineage>
        <taxon>Eukaryota</taxon>
        <taxon>Fungi</taxon>
        <taxon>Dikarya</taxon>
        <taxon>Ascomycota</taxon>
        <taxon>Pezizomycotina</taxon>
        <taxon>Leotiomycetes</taxon>
        <taxon>Helotiales</taxon>
        <taxon>Drepanopezizaceae</taxon>
        <taxon>Diplocarpon</taxon>
    </lineage>
</organism>
<evidence type="ECO:0000313" key="3">
    <source>
        <dbReference type="EMBL" id="OWO99562.1"/>
    </source>
</evidence>